<gene>
    <name evidence="1" type="ORF">DQM28_08755</name>
</gene>
<reference evidence="1 2" key="1">
    <citation type="submission" date="2018-09" db="EMBL/GenBank/DDBJ databases">
        <title>Complete Genome sequences of three Leptospira mayottensis isolates obtained from Tenrecid mammals endemic to the Malagasy region.</title>
        <authorList>
            <person name="Cordonin C."/>
            <person name="Toty C."/>
        </authorList>
    </citation>
    <scope>NUCLEOTIDE SEQUENCE [LARGE SCALE GENOMIC DNA]</scope>
    <source>
        <strain evidence="1 2">MDI222</strain>
    </source>
</reference>
<evidence type="ECO:0000313" key="1">
    <source>
        <dbReference type="EMBL" id="AXR64296.1"/>
    </source>
</evidence>
<organism evidence="1 2">
    <name type="scientific">Leptospira mayottensis</name>
    <dbReference type="NCBI Taxonomy" id="1137606"/>
    <lineage>
        <taxon>Bacteria</taxon>
        <taxon>Pseudomonadati</taxon>
        <taxon>Spirochaetota</taxon>
        <taxon>Spirochaetia</taxon>
        <taxon>Leptospirales</taxon>
        <taxon>Leptospiraceae</taxon>
        <taxon>Leptospira</taxon>
    </lineage>
</organism>
<name>A0ABN5NWV8_9LEPT</name>
<protein>
    <submittedName>
        <fullName evidence="1">Uncharacterized protein</fullName>
    </submittedName>
</protein>
<accession>A0ABN5NWV8</accession>
<sequence>MTFKRKFFGKYKSTFVFKRAKKGKETRVFIQERIRLQLFGNTKQDCISIFRDKVESFSDRL</sequence>
<proteinExistence type="predicted"/>
<dbReference type="Proteomes" id="UP000258889">
    <property type="component" value="Chromosome i"/>
</dbReference>
<keyword evidence="2" id="KW-1185">Reference proteome</keyword>
<dbReference type="EMBL" id="CP030144">
    <property type="protein sequence ID" value="AXR64296.1"/>
    <property type="molecule type" value="Genomic_DNA"/>
</dbReference>
<evidence type="ECO:0000313" key="2">
    <source>
        <dbReference type="Proteomes" id="UP000258889"/>
    </source>
</evidence>